<evidence type="ECO:0000256" key="2">
    <source>
        <dbReference type="ARBA" id="ARBA00022475"/>
    </source>
</evidence>
<keyword evidence="5 12" id="KW-1133">Transmembrane helix</keyword>
<evidence type="ECO:0000256" key="4">
    <source>
        <dbReference type="ARBA" id="ARBA00022723"/>
    </source>
</evidence>
<dbReference type="GO" id="GO:0046872">
    <property type="term" value="F:metal ion binding"/>
    <property type="evidence" value="ECO:0007669"/>
    <property type="project" value="UniProtKB-KW"/>
</dbReference>
<evidence type="ECO:0000256" key="9">
    <source>
        <dbReference type="ARBA" id="ARBA00023136"/>
    </source>
</evidence>
<dbReference type="EMBL" id="VDUX01000001">
    <property type="protein sequence ID" value="TXL63153.1"/>
    <property type="molecule type" value="Genomic_DNA"/>
</dbReference>
<protein>
    <submittedName>
        <fullName evidence="13">Heme A synthase</fullName>
    </submittedName>
</protein>
<dbReference type="GO" id="GO:0016020">
    <property type="term" value="C:membrane"/>
    <property type="evidence" value="ECO:0007669"/>
    <property type="project" value="UniProtKB-SubCell"/>
</dbReference>
<dbReference type="GO" id="GO:0006784">
    <property type="term" value="P:heme A biosynthetic process"/>
    <property type="evidence" value="ECO:0007669"/>
    <property type="project" value="InterPro"/>
</dbReference>
<keyword evidence="9 12" id="KW-0472">Membrane</keyword>
<keyword evidence="8" id="KW-0350">Heme biosynthesis</keyword>
<dbReference type="AlphaFoldDB" id="A0A5C8NRS3"/>
<evidence type="ECO:0000313" key="14">
    <source>
        <dbReference type="Proteomes" id="UP000321571"/>
    </source>
</evidence>
<proteinExistence type="predicted"/>
<keyword evidence="7" id="KW-0408">Iron</keyword>
<evidence type="ECO:0000256" key="1">
    <source>
        <dbReference type="ARBA" id="ARBA00004141"/>
    </source>
</evidence>
<feature type="transmembrane region" description="Helical" evidence="12">
    <location>
        <begin position="133"/>
        <end position="154"/>
    </location>
</feature>
<dbReference type="InterPro" id="IPR050450">
    <property type="entry name" value="COX15/CtaA_HemeA_synthase"/>
</dbReference>
<evidence type="ECO:0000256" key="6">
    <source>
        <dbReference type="ARBA" id="ARBA00023002"/>
    </source>
</evidence>
<comment type="subcellular location">
    <subcellularLocation>
        <location evidence="1">Membrane</location>
        <topology evidence="1">Multi-pass membrane protein</topology>
    </subcellularLocation>
</comment>
<dbReference type="GO" id="GO:0016491">
    <property type="term" value="F:oxidoreductase activity"/>
    <property type="evidence" value="ECO:0007669"/>
    <property type="project" value="UniProtKB-KW"/>
</dbReference>
<keyword evidence="3 12" id="KW-0812">Transmembrane</keyword>
<dbReference type="OrthoDB" id="5241540at2"/>
<evidence type="ECO:0000256" key="3">
    <source>
        <dbReference type="ARBA" id="ARBA00022692"/>
    </source>
</evidence>
<keyword evidence="2" id="KW-1003">Cell membrane</keyword>
<feature type="transmembrane region" description="Helical" evidence="12">
    <location>
        <begin position="166"/>
        <end position="190"/>
    </location>
</feature>
<keyword evidence="4" id="KW-0479">Metal-binding</keyword>
<evidence type="ECO:0000313" key="13">
    <source>
        <dbReference type="EMBL" id="TXL63153.1"/>
    </source>
</evidence>
<feature type="transmembrane region" description="Helical" evidence="12">
    <location>
        <begin position="78"/>
        <end position="95"/>
    </location>
</feature>
<dbReference type="Proteomes" id="UP000321571">
    <property type="component" value="Unassembled WGS sequence"/>
</dbReference>
<dbReference type="Pfam" id="PF02628">
    <property type="entry name" value="COX15-CtaA"/>
    <property type="match status" value="1"/>
</dbReference>
<evidence type="ECO:0000256" key="7">
    <source>
        <dbReference type="ARBA" id="ARBA00023004"/>
    </source>
</evidence>
<dbReference type="PANTHER" id="PTHR35457:SF1">
    <property type="entry name" value="HEME A SYNTHASE"/>
    <property type="match status" value="1"/>
</dbReference>
<keyword evidence="6" id="KW-0560">Oxidoreductase</keyword>
<evidence type="ECO:0000256" key="8">
    <source>
        <dbReference type="ARBA" id="ARBA00023133"/>
    </source>
</evidence>
<comment type="caution">
    <text evidence="13">The sequence shown here is derived from an EMBL/GenBank/DDBJ whole genome shotgun (WGS) entry which is preliminary data.</text>
</comment>
<feature type="transmembrane region" description="Helical" evidence="12">
    <location>
        <begin position="267"/>
        <end position="292"/>
    </location>
</feature>
<feature type="transmembrane region" description="Helical" evidence="12">
    <location>
        <begin position="210"/>
        <end position="233"/>
    </location>
</feature>
<evidence type="ECO:0000256" key="12">
    <source>
        <dbReference type="SAM" id="Phobius"/>
    </source>
</evidence>
<name>A0A5C8NRS3_9ACTN</name>
<feature type="transmembrane region" description="Helical" evidence="12">
    <location>
        <begin position="107"/>
        <end position="127"/>
    </location>
</feature>
<keyword evidence="14" id="KW-1185">Reference proteome</keyword>
<feature type="transmembrane region" description="Helical" evidence="12">
    <location>
        <begin position="240"/>
        <end position="261"/>
    </location>
</feature>
<evidence type="ECO:0000256" key="5">
    <source>
        <dbReference type="ARBA" id="ARBA00022989"/>
    </source>
</evidence>
<gene>
    <name evidence="13" type="ORF">FHP06_02710</name>
</gene>
<keyword evidence="10" id="KW-1015">Disulfide bond</keyword>
<dbReference type="InterPro" id="IPR003780">
    <property type="entry name" value="COX15/CtaA_fam"/>
</dbReference>
<evidence type="ECO:0000256" key="11">
    <source>
        <dbReference type="ARBA" id="ARBA00023444"/>
    </source>
</evidence>
<reference evidence="13 14" key="1">
    <citation type="submission" date="2019-06" db="EMBL/GenBank/DDBJ databases">
        <title>Aeromicrobium sp. nov., isolated from a maize field.</title>
        <authorList>
            <person name="Lin S.-Y."/>
            <person name="Tsai C.-F."/>
            <person name="Young C.-C."/>
        </authorList>
    </citation>
    <scope>NUCLEOTIDE SEQUENCE [LARGE SCALE GENOMIC DNA]</scope>
    <source>
        <strain evidence="13 14">CC-CFT486</strain>
    </source>
</reference>
<accession>A0A5C8NRS3</accession>
<organism evidence="13 14">
    <name type="scientific">Aeromicrobium terrae</name>
    <dbReference type="NCBI Taxonomy" id="2498846"/>
    <lineage>
        <taxon>Bacteria</taxon>
        <taxon>Bacillati</taxon>
        <taxon>Actinomycetota</taxon>
        <taxon>Actinomycetes</taxon>
        <taxon>Propionibacteriales</taxon>
        <taxon>Nocardioidaceae</taxon>
        <taxon>Aeromicrobium</taxon>
    </lineage>
</organism>
<comment type="pathway">
    <text evidence="11">Porphyrin-containing compound metabolism.</text>
</comment>
<sequence length="306" mass="31816">MGVNPALDKALLTPTDTAVRRWTWASLVANATLVLTGGLVRLTGSGLGCPTWPKCTPESFTPHRELGINGVIEFGNRVLTYVLTAIAVGTLVAIWRWAATTPFRRRLAVVLALGIPLQAVIGGITVLTDLNPWIVSLHLLLSMLLVAGSMVLIMDVRGLQRVDVPPAAVMIAGALGAMVAVVVYLGTVVTGSGPHAGDAEVPRNGLNPQVMSHIHAGAVYLLIGLTVLLLVVLRNHAAAGAVRLVLAVELAQGVIGFVQYFTDLPVAIVAAHLVGAAVLVAVTTRLLVAVVVPVHSADAQRSASIA</sequence>
<dbReference type="PANTHER" id="PTHR35457">
    <property type="entry name" value="HEME A SYNTHASE"/>
    <property type="match status" value="1"/>
</dbReference>
<evidence type="ECO:0000256" key="10">
    <source>
        <dbReference type="ARBA" id="ARBA00023157"/>
    </source>
</evidence>
<dbReference type="RefSeq" id="WP_147683502.1">
    <property type="nucleotide sequence ID" value="NZ_VDUX01000001.1"/>
</dbReference>